<dbReference type="Pfam" id="PF01501">
    <property type="entry name" value="Glyco_transf_8"/>
    <property type="match status" value="1"/>
</dbReference>
<sequence>MTNRKRLLLVTCVALLLLYLYLFKSDIKYVFFPLSIISNDGQLFQNVDQERSGSQMALVVVVCGDRWKETLVLLKSALLFTEGHLNFYIFADNHLMDLFKKELIVWKRESRKNFDFKVLKVTFPAGEYESSWRKLFKPCSAQRLFLPSLLKDVDSVLYLDTDTLILGPVEQIWSHFSYMNATQFAALAPEHEDPLTGWYNRFARHPFYKPLGVNTGVMLMNLTRMRKFEWERYLLPIYKEYKLRIPWGDQDIINIIFHFHPDKLYIYSCKFNYRADHCMYSSVCKPAEKEGIVVLHGSRGIFHTDKFPPFRSVYKAVEDFQWGGDLYQDFYLTLELYLNSSSASNCGKLLDPFLLNVKKFVRRKII</sequence>
<keyword evidence="5" id="KW-0812">Transmembrane</keyword>
<dbReference type="GO" id="GO:0016266">
    <property type="term" value="P:protein O-linked glycosylation via N-acetyl-galactosamine"/>
    <property type="evidence" value="ECO:0007669"/>
    <property type="project" value="TreeGrafter"/>
</dbReference>
<evidence type="ECO:0000256" key="10">
    <source>
        <dbReference type="ARBA" id="ARBA00037301"/>
    </source>
</evidence>
<evidence type="ECO:0000256" key="2">
    <source>
        <dbReference type="ARBA" id="ARBA00006351"/>
    </source>
</evidence>
<dbReference type="InterPro" id="IPR051993">
    <property type="entry name" value="Glycosyltransferase_8"/>
</dbReference>
<dbReference type="Gene3D" id="3.90.550.10">
    <property type="entry name" value="Spore Coat Polysaccharide Biosynthesis Protein SpsA, Chain A"/>
    <property type="match status" value="1"/>
</dbReference>
<dbReference type="PANTHER" id="PTHR46012:SF2">
    <property type="entry name" value="IP22168P"/>
    <property type="match status" value="1"/>
</dbReference>
<dbReference type="SUPFAM" id="SSF53448">
    <property type="entry name" value="Nucleotide-diphospho-sugar transferases"/>
    <property type="match status" value="1"/>
</dbReference>
<dbReference type="InterPro" id="IPR029044">
    <property type="entry name" value="Nucleotide-diphossugar_trans"/>
</dbReference>
<proteinExistence type="inferred from homology"/>
<keyword evidence="3" id="KW-0328">Glycosyltransferase</keyword>
<name>A0AAN8S5Q7_POLSC</name>
<evidence type="ECO:0000256" key="5">
    <source>
        <dbReference type="ARBA" id="ARBA00022692"/>
    </source>
</evidence>
<evidence type="ECO:0000313" key="14">
    <source>
        <dbReference type="Proteomes" id="UP001372834"/>
    </source>
</evidence>
<evidence type="ECO:0000256" key="4">
    <source>
        <dbReference type="ARBA" id="ARBA00022679"/>
    </source>
</evidence>
<evidence type="ECO:0000256" key="3">
    <source>
        <dbReference type="ARBA" id="ARBA00022676"/>
    </source>
</evidence>
<evidence type="ECO:0000256" key="1">
    <source>
        <dbReference type="ARBA" id="ARBA00004606"/>
    </source>
</evidence>
<reference evidence="13 14" key="1">
    <citation type="submission" date="2023-10" db="EMBL/GenBank/DDBJ databases">
        <title>Genomes of two closely related lineages of the louse Polyplax serrata with different host specificities.</title>
        <authorList>
            <person name="Martinu J."/>
            <person name="Tarabai H."/>
            <person name="Stefka J."/>
            <person name="Hypsa V."/>
        </authorList>
    </citation>
    <scope>NUCLEOTIDE SEQUENCE [LARGE SCALE GENOMIC DNA]</scope>
    <source>
        <strain evidence="13">HR10_N</strain>
    </source>
</reference>
<comment type="caution">
    <text evidence="13">The sequence shown here is derived from an EMBL/GenBank/DDBJ whole genome shotgun (WGS) entry which is preliminary data.</text>
</comment>
<evidence type="ECO:0000256" key="6">
    <source>
        <dbReference type="ARBA" id="ARBA00022968"/>
    </source>
</evidence>
<comment type="catalytic activity">
    <reaction evidence="12">
        <text>3-O-(beta-D-glucosyl)-L-seryl-[EGF-like domain protein] + UDP-alpha-D-xylose = 3-O-[alpha-D-xylosyl-(1-&gt;3)-beta-D-glucosyl]-L-seryl-[EGF-like domain protein] + UDP + H(+)</text>
        <dbReference type="Rhea" id="RHEA:56064"/>
        <dbReference type="Rhea" id="RHEA-COMP:14610"/>
        <dbReference type="Rhea" id="RHEA-COMP:14611"/>
        <dbReference type="ChEBI" id="CHEBI:15378"/>
        <dbReference type="ChEBI" id="CHEBI:57632"/>
        <dbReference type="ChEBI" id="CHEBI:58223"/>
        <dbReference type="ChEBI" id="CHEBI:140575"/>
        <dbReference type="ChEBI" id="CHEBI:140576"/>
        <dbReference type="EC" id="2.4.2.42"/>
    </reaction>
</comment>
<dbReference type="GO" id="GO:0140563">
    <property type="term" value="F:UDP-D-xylose:beta-D-glucoside alpha-1,3-D-xylosyltransferase activity"/>
    <property type="evidence" value="ECO:0007669"/>
    <property type="project" value="UniProtKB-EC"/>
</dbReference>
<evidence type="ECO:0000313" key="13">
    <source>
        <dbReference type="EMBL" id="KAK6629917.1"/>
    </source>
</evidence>
<dbReference type="GO" id="GO:0016020">
    <property type="term" value="C:membrane"/>
    <property type="evidence" value="ECO:0007669"/>
    <property type="project" value="UniProtKB-SubCell"/>
</dbReference>
<evidence type="ECO:0000256" key="11">
    <source>
        <dbReference type="ARBA" id="ARBA00038854"/>
    </source>
</evidence>
<keyword evidence="6" id="KW-0735">Signal-anchor</keyword>
<evidence type="ECO:0000256" key="12">
    <source>
        <dbReference type="ARBA" id="ARBA00049181"/>
    </source>
</evidence>
<evidence type="ECO:0000256" key="9">
    <source>
        <dbReference type="ARBA" id="ARBA00023180"/>
    </source>
</evidence>
<keyword evidence="8" id="KW-0472">Membrane</keyword>
<protein>
    <recommendedName>
        <fullName evidence="11">UDP-D-xylose:beta-D-glucoside alpha-1,3-D-xylosyltransferase</fullName>
        <ecNumber evidence="11">2.4.2.42</ecNumber>
    </recommendedName>
</protein>
<dbReference type="Proteomes" id="UP001372834">
    <property type="component" value="Unassembled WGS sequence"/>
</dbReference>
<comment type="subcellular location">
    <subcellularLocation>
        <location evidence="1">Membrane</location>
        <topology evidence="1">Single-pass type II membrane protein</topology>
    </subcellularLocation>
</comment>
<dbReference type="EC" id="2.4.2.42" evidence="11"/>
<keyword evidence="9" id="KW-0325">Glycoprotein</keyword>
<evidence type="ECO:0000256" key="8">
    <source>
        <dbReference type="ARBA" id="ARBA00023136"/>
    </source>
</evidence>
<comment type="similarity">
    <text evidence="2">Belongs to the glycosyltransferase 8 family.</text>
</comment>
<dbReference type="EMBL" id="JAWJWE010000036">
    <property type="protein sequence ID" value="KAK6629917.1"/>
    <property type="molecule type" value="Genomic_DNA"/>
</dbReference>
<evidence type="ECO:0000256" key="7">
    <source>
        <dbReference type="ARBA" id="ARBA00022989"/>
    </source>
</evidence>
<dbReference type="AlphaFoldDB" id="A0AAN8S5Q7"/>
<comment type="function">
    <text evidence="10">Glycosyltransferase which elongates the O-linked glucose attached to EGF-like repeats in the extracellular domain of Notch proteins by catalyzing the addition of xylose.</text>
</comment>
<dbReference type="PANTHER" id="PTHR46012">
    <property type="entry name" value="IP22168P"/>
    <property type="match status" value="1"/>
</dbReference>
<organism evidence="13 14">
    <name type="scientific">Polyplax serrata</name>
    <name type="common">Common mouse louse</name>
    <dbReference type="NCBI Taxonomy" id="468196"/>
    <lineage>
        <taxon>Eukaryota</taxon>
        <taxon>Metazoa</taxon>
        <taxon>Ecdysozoa</taxon>
        <taxon>Arthropoda</taxon>
        <taxon>Hexapoda</taxon>
        <taxon>Insecta</taxon>
        <taxon>Pterygota</taxon>
        <taxon>Neoptera</taxon>
        <taxon>Paraneoptera</taxon>
        <taxon>Psocodea</taxon>
        <taxon>Troctomorpha</taxon>
        <taxon>Phthiraptera</taxon>
        <taxon>Anoplura</taxon>
        <taxon>Polyplacidae</taxon>
        <taxon>Polyplax</taxon>
    </lineage>
</organism>
<keyword evidence="7" id="KW-1133">Transmembrane helix</keyword>
<keyword evidence="4" id="KW-0808">Transferase</keyword>
<dbReference type="InterPro" id="IPR002495">
    <property type="entry name" value="Glyco_trans_8"/>
</dbReference>
<gene>
    <name evidence="13" type="ORF">RUM43_003738</name>
</gene>
<accession>A0AAN8S5Q7</accession>